<accession>A0A8T0WDM2</accession>
<dbReference type="AlphaFoldDB" id="A0A8T0WDM2"/>
<reference evidence="2" key="1">
    <citation type="submission" date="2020-05" db="EMBL/GenBank/DDBJ databases">
        <title>WGS assembly of Panicum virgatum.</title>
        <authorList>
            <person name="Lovell J.T."/>
            <person name="Jenkins J."/>
            <person name="Shu S."/>
            <person name="Juenger T.E."/>
            <person name="Schmutz J."/>
        </authorList>
    </citation>
    <scope>NUCLEOTIDE SEQUENCE</scope>
    <source>
        <strain evidence="2">AP13</strain>
    </source>
</reference>
<feature type="region of interest" description="Disordered" evidence="1">
    <location>
        <begin position="135"/>
        <end position="171"/>
    </location>
</feature>
<organism evidence="2 3">
    <name type="scientific">Panicum virgatum</name>
    <name type="common">Blackwell switchgrass</name>
    <dbReference type="NCBI Taxonomy" id="38727"/>
    <lineage>
        <taxon>Eukaryota</taxon>
        <taxon>Viridiplantae</taxon>
        <taxon>Streptophyta</taxon>
        <taxon>Embryophyta</taxon>
        <taxon>Tracheophyta</taxon>
        <taxon>Spermatophyta</taxon>
        <taxon>Magnoliopsida</taxon>
        <taxon>Liliopsida</taxon>
        <taxon>Poales</taxon>
        <taxon>Poaceae</taxon>
        <taxon>PACMAD clade</taxon>
        <taxon>Panicoideae</taxon>
        <taxon>Panicodae</taxon>
        <taxon>Paniceae</taxon>
        <taxon>Panicinae</taxon>
        <taxon>Panicum</taxon>
        <taxon>Panicum sect. Hiantes</taxon>
    </lineage>
</organism>
<feature type="region of interest" description="Disordered" evidence="1">
    <location>
        <begin position="241"/>
        <end position="266"/>
    </location>
</feature>
<dbReference type="EMBL" id="CM029039">
    <property type="protein sequence ID" value="KAG2642773.1"/>
    <property type="molecule type" value="Genomic_DNA"/>
</dbReference>
<name>A0A8T0WDM2_PANVG</name>
<feature type="region of interest" description="Disordered" evidence="1">
    <location>
        <begin position="191"/>
        <end position="210"/>
    </location>
</feature>
<sequence>MPRKPGAPMLRVRDTATPRTWHARIPRTSARTRPAGRAQGHALALSSHAPCPRHGTVATALSRRRRVAHASTSTAFHQALCVQSHRVHTDPPWPLPWMHLASLRMQNTLTHTRSTPPGAAFVCSPRRRAVLHRRRAASPYHEPAGHKPSRSRATRTPAARTHVSPTSCPVLAGAGTRHYPVAIGPHRRHPRHLAHVAPSSPAKSAEPKAVQPGLTFAPAHRRGSSSPVTRDLAHVLSLFPSPPRPCPAMVSDQTTSPPSMTPPCPGHPCLAVVAAAEEPSPRRP</sequence>
<evidence type="ECO:0000313" key="2">
    <source>
        <dbReference type="EMBL" id="KAG2642773.1"/>
    </source>
</evidence>
<keyword evidence="3" id="KW-1185">Reference proteome</keyword>
<gene>
    <name evidence="2" type="ORF">PVAP13_2KG216573</name>
</gene>
<dbReference type="Proteomes" id="UP000823388">
    <property type="component" value="Chromosome 2K"/>
</dbReference>
<evidence type="ECO:0000256" key="1">
    <source>
        <dbReference type="SAM" id="MobiDB-lite"/>
    </source>
</evidence>
<protein>
    <submittedName>
        <fullName evidence="2">Uncharacterized protein</fullName>
    </submittedName>
</protein>
<proteinExistence type="predicted"/>
<comment type="caution">
    <text evidence="2">The sequence shown here is derived from an EMBL/GenBank/DDBJ whole genome shotgun (WGS) entry which is preliminary data.</text>
</comment>
<evidence type="ECO:0000313" key="3">
    <source>
        <dbReference type="Proteomes" id="UP000823388"/>
    </source>
</evidence>